<evidence type="ECO:0000313" key="10">
    <source>
        <dbReference type="Proteomes" id="UP000037397"/>
    </source>
</evidence>
<dbReference type="RefSeq" id="WP_050671090.1">
    <property type="nucleotide sequence ID" value="NZ_LAIR01000002.1"/>
</dbReference>
<dbReference type="PATRIC" id="fig|1631356.3.peg.3589"/>
<comment type="subcellular location">
    <subcellularLocation>
        <location evidence="1">Cell membrane</location>
        <topology evidence="1">Multi-pass membrane protein</topology>
    </subcellularLocation>
</comment>
<dbReference type="PANTHER" id="PTHR33406:SF11">
    <property type="entry name" value="MEMBRANE PROTEIN SCO6666-RELATED"/>
    <property type="match status" value="1"/>
</dbReference>
<dbReference type="Pfam" id="PF03176">
    <property type="entry name" value="MMPL"/>
    <property type="match status" value="2"/>
</dbReference>
<keyword evidence="3" id="KW-1003">Cell membrane</keyword>
<gene>
    <name evidence="9" type="ORF">VV01_18010</name>
</gene>
<dbReference type="InterPro" id="IPR050545">
    <property type="entry name" value="Mycobact_MmpL"/>
</dbReference>
<evidence type="ECO:0000256" key="2">
    <source>
        <dbReference type="ARBA" id="ARBA00010157"/>
    </source>
</evidence>
<dbReference type="GO" id="GO:0005886">
    <property type="term" value="C:plasma membrane"/>
    <property type="evidence" value="ECO:0007669"/>
    <property type="project" value="UniProtKB-SubCell"/>
</dbReference>
<dbReference type="PANTHER" id="PTHR33406">
    <property type="entry name" value="MEMBRANE PROTEIN MJ1562-RELATED"/>
    <property type="match status" value="1"/>
</dbReference>
<keyword evidence="4 7" id="KW-0812">Transmembrane</keyword>
<dbReference type="InterPro" id="IPR004869">
    <property type="entry name" value="MMPL_dom"/>
</dbReference>
<comment type="similarity">
    <text evidence="2">Belongs to the resistance-nodulation-cell division (RND) (TC 2.A.6) family. MmpL subfamily.</text>
</comment>
<dbReference type="SUPFAM" id="SSF82866">
    <property type="entry name" value="Multidrug efflux transporter AcrB transmembrane domain"/>
    <property type="match status" value="2"/>
</dbReference>
<comment type="caution">
    <text evidence="9">The sequence shown here is derived from an EMBL/GenBank/DDBJ whole genome shotgun (WGS) entry which is preliminary data.</text>
</comment>
<dbReference type="Gene3D" id="1.20.1640.10">
    <property type="entry name" value="Multidrug efflux transporter AcrB transmembrane domain"/>
    <property type="match status" value="2"/>
</dbReference>
<reference evidence="10" key="1">
    <citation type="submission" date="2015-03" db="EMBL/GenBank/DDBJ databases">
        <title>Luteipulveratus halotolerans sp. nov., a novel actinobacterium (Dermacoccaceae) from Sarawak, Malaysia.</title>
        <authorList>
            <person name="Juboi H."/>
            <person name="Basik A."/>
            <person name="Shamsul S.S."/>
            <person name="Arnold P."/>
            <person name="Schmitt E.K."/>
            <person name="Sanglier J.-J."/>
            <person name="Yeo T."/>
        </authorList>
    </citation>
    <scope>NUCLEOTIDE SEQUENCE [LARGE SCALE GENOMIC DNA]</scope>
    <source>
        <strain evidence="10">C296001</strain>
    </source>
</reference>
<protein>
    <submittedName>
        <fullName evidence="9">Membrane protein</fullName>
    </submittedName>
</protein>
<evidence type="ECO:0000256" key="4">
    <source>
        <dbReference type="ARBA" id="ARBA00022692"/>
    </source>
</evidence>
<name>A0A0L6CLG4_9MICO</name>
<evidence type="ECO:0000256" key="5">
    <source>
        <dbReference type="ARBA" id="ARBA00022989"/>
    </source>
</evidence>
<feature type="transmembrane region" description="Helical" evidence="7">
    <location>
        <begin position="196"/>
        <end position="214"/>
    </location>
</feature>
<evidence type="ECO:0000256" key="3">
    <source>
        <dbReference type="ARBA" id="ARBA00022475"/>
    </source>
</evidence>
<feature type="transmembrane region" description="Helical" evidence="7">
    <location>
        <begin position="647"/>
        <end position="670"/>
    </location>
</feature>
<dbReference type="Proteomes" id="UP000037397">
    <property type="component" value="Unassembled WGS sequence"/>
</dbReference>
<dbReference type="OrthoDB" id="7051771at2"/>
<evidence type="ECO:0000256" key="6">
    <source>
        <dbReference type="ARBA" id="ARBA00023136"/>
    </source>
</evidence>
<feature type="transmembrane region" description="Helical" evidence="7">
    <location>
        <begin position="268"/>
        <end position="287"/>
    </location>
</feature>
<feature type="transmembrane region" description="Helical" evidence="7">
    <location>
        <begin position="293"/>
        <end position="320"/>
    </location>
</feature>
<evidence type="ECO:0000256" key="1">
    <source>
        <dbReference type="ARBA" id="ARBA00004651"/>
    </source>
</evidence>
<keyword evidence="10" id="KW-1185">Reference proteome</keyword>
<dbReference type="PROSITE" id="PS50156">
    <property type="entry name" value="SSD"/>
    <property type="match status" value="1"/>
</dbReference>
<proteinExistence type="inferred from homology"/>
<evidence type="ECO:0000259" key="8">
    <source>
        <dbReference type="PROSITE" id="PS50156"/>
    </source>
</evidence>
<sequence>MQAPARWATRRPWAALAVWVAVLIAVTGTAFGIGSAYHDDNSLPGSQSQKVADKLVGTQDALDEIQVVFHDDAGGVASDPQVAATLRDVRAMPDVKAVQAPSAQTGSVSEDGRTAYATVTLTTIAAETDTAKVADIVDAAEKHSSSGLEVSLAGDSVREASQEGGSAEGIGMGAALVILVILFGSLLAAALPMLTAVFAVGSAVGAVMLVSHLAEMPSYAPAMMTIVGLGVGIDYALLILTRFRGELRVGGTREHATAVAVRTAGRSVLFAGTTVIIALLGLVVLGLGSLQGVAVAVAVTVLLTVIASMTLLPALLTLFGPRLEKQVRKRMAKRPSTIHGKRWRQLSDGVERRPWLALVVAVPLMVVLATPAFGMRLGFADAGTAAEGTTGRTAYDRLAEGFGPGVNGPLFVLAEGTPQEAAAAGGRLRSVEGVADVLGPMPASTGGASSLMVIPTTGPASDETVDLVHRLRDTALPAISADAGGSYAVGGVTAAGIDYADAVGERLLWFMLLVVGLSSVLLMAVFRSVLIPLKAAVLNALSVGASFGVMTWVYGDGHLGVPSGPIEAFLPVVAFAVVFGLSMDYEVFLLSRMHEEWRRTGNAHTAIREGMASTGAVITAAAAIMVVVFGAFMLSPDRMLGQMGLCMASAVLLDAVVIRCLVVPAVMHLLGDKAWWMPRWLDRLLPTVRLEAQETEREEHLRPVEPVPTA</sequence>
<organism evidence="9 10">
    <name type="scientific">Luteipulveratus halotolerans</name>
    <dbReference type="NCBI Taxonomy" id="1631356"/>
    <lineage>
        <taxon>Bacteria</taxon>
        <taxon>Bacillati</taxon>
        <taxon>Actinomycetota</taxon>
        <taxon>Actinomycetes</taxon>
        <taxon>Micrococcales</taxon>
        <taxon>Dermacoccaceae</taxon>
        <taxon>Luteipulveratus</taxon>
    </lineage>
</organism>
<feature type="transmembrane region" description="Helical" evidence="7">
    <location>
        <begin position="220"/>
        <end position="240"/>
    </location>
</feature>
<feature type="domain" description="SSD" evidence="8">
    <location>
        <begin position="193"/>
        <end position="318"/>
    </location>
</feature>
<dbReference type="InterPro" id="IPR000731">
    <property type="entry name" value="SSD"/>
</dbReference>
<feature type="transmembrane region" description="Helical" evidence="7">
    <location>
        <begin position="566"/>
        <end position="590"/>
    </location>
</feature>
<feature type="transmembrane region" description="Helical" evidence="7">
    <location>
        <begin position="170"/>
        <end position="189"/>
    </location>
</feature>
<feature type="transmembrane region" description="Helical" evidence="7">
    <location>
        <begin position="507"/>
        <end position="526"/>
    </location>
</feature>
<evidence type="ECO:0000256" key="7">
    <source>
        <dbReference type="SAM" id="Phobius"/>
    </source>
</evidence>
<feature type="transmembrane region" description="Helical" evidence="7">
    <location>
        <begin position="355"/>
        <end position="374"/>
    </location>
</feature>
<keyword evidence="6 7" id="KW-0472">Membrane</keyword>
<dbReference type="AlphaFoldDB" id="A0A0L6CLG4"/>
<accession>A0A0L6CLG4</accession>
<feature type="transmembrane region" description="Helical" evidence="7">
    <location>
        <begin position="533"/>
        <end position="554"/>
    </location>
</feature>
<dbReference type="STRING" id="1631356.VV01_18010"/>
<keyword evidence="5 7" id="KW-1133">Transmembrane helix</keyword>
<dbReference type="EMBL" id="LAIR01000002">
    <property type="protein sequence ID" value="KNX38607.1"/>
    <property type="molecule type" value="Genomic_DNA"/>
</dbReference>
<feature type="transmembrane region" description="Helical" evidence="7">
    <location>
        <begin position="611"/>
        <end position="635"/>
    </location>
</feature>
<evidence type="ECO:0000313" key="9">
    <source>
        <dbReference type="EMBL" id="KNX38607.1"/>
    </source>
</evidence>